<dbReference type="GeneID" id="94170804"/>
<reference evidence="1 2" key="1">
    <citation type="submission" date="2021-02" db="EMBL/GenBank/DDBJ databases">
        <title>Leishmania (Mundinia) enrietti genome sequencing and assembly.</title>
        <authorList>
            <person name="Almutairi H."/>
            <person name="Gatherer D."/>
        </authorList>
    </citation>
    <scope>NUCLEOTIDE SEQUENCE [LARGE SCALE GENOMIC DNA]</scope>
    <source>
        <strain evidence="1">CUR178</strain>
    </source>
</reference>
<dbReference type="RefSeq" id="XP_067691860.1">
    <property type="nucleotide sequence ID" value="XM_067835294.1"/>
</dbReference>
<accession>A0A836KH41</accession>
<dbReference type="AlphaFoldDB" id="A0A836KH41"/>
<dbReference type="Proteomes" id="UP000674179">
    <property type="component" value="Chromosome 27"/>
</dbReference>
<gene>
    <name evidence="1" type="ORF">CUR178_03562</name>
</gene>
<protein>
    <submittedName>
        <fullName evidence="1">Uncharacterized protein</fullName>
    </submittedName>
</protein>
<dbReference type="KEGG" id="lenr:94170804"/>
<dbReference type="EMBL" id="JAFHKP010000027">
    <property type="protein sequence ID" value="KAG5475849.1"/>
    <property type="molecule type" value="Genomic_DNA"/>
</dbReference>
<keyword evidence="2" id="KW-1185">Reference proteome</keyword>
<evidence type="ECO:0000313" key="1">
    <source>
        <dbReference type="EMBL" id="KAG5475849.1"/>
    </source>
</evidence>
<comment type="caution">
    <text evidence="1">The sequence shown here is derived from an EMBL/GenBank/DDBJ whole genome shotgun (WGS) entry which is preliminary data.</text>
</comment>
<proteinExistence type="predicted"/>
<organism evidence="1 2">
    <name type="scientific">Leishmania enriettii</name>
    <dbReference type="NCBI Taxonomy" id="5663"/>
    <lineage>
        <taxon>Eukaryota</taxon>
        <taxon>Discoba</taxon>
        <taxon>Euglenozoa</taxon>
        <taxon>Kinetoplastea</taxon>
        <taxon>Metakinetoplastina</taxon>
        <taxon>Trypanosomatida</taxon>
        <taxon>Trypanosomatidae</taxon>
        <taxon>Leishmaniinae</taxon>
        <taxon>Leishmania</taxon>
    </lineage>
</organism>
<sequence>MRGPALRLWMGVLPRSSIERSRMANATESRALEGAVGEAVQLCITLLQLLHIQYAAAGEGAGLLTCSAVACHTDDSADTNQGGKVLVVAQRLVACLRTVASLVCDHAWHEGEWELLALLLDMHFPSGRSTTGVSFAQWLEAVLQQSGGAARMWRCLSAVQQGARDALMARWRGFWAHRRGVVASESPTTTEL</sequence>
<name>A0A836KH41_LEIEN</name>
<evidence type="ECO:0000313" key="2">
    <source>
        <dbReference type="Proteomes" id="UP000674179"/>
    </source>
</evidence>